<feature type="non-terminal residue" evidence="1">
    <location>
        <position position="1"/>
    </location>
</feature>
<dbReference type="AlphaFoldDB" id="V4HT33"/>
<gene>
    <name evidence="1" type="ORF">PL2TA16_02591</name>
</gene>
<name>V4HT33_PSEL2</name>
<comment type="caution">
    <text evidence="1">The sequence shown here is derived from an EMBL/GenBank/DDBJ whole genome shotgun (WGS) entry which is preliminary data.</text>
</comment>
<dbReference type="RefSeq" id="WP_023398574.1">
    <property type="nucleotide sequence ID" value="NZ_AUSV01000024.1"/>
</dbReference>
<reference evidence="1 2" key="1">
    <citation type="submission" date="2013-07" db="EMBL/GenBank/DDBJ databases">
        <title>Draft genome sequence of Pseudoalteromonas luteoviolacea 2ta16.</title>
        <authorList>
            <person name="Allen E.E."/>
            <person name="Azam F."/>
            <person name="Podell S."/>
        </authorList>
    </citation>
    <scope>NUCLEOTIDE SEQUENCE [LARGE SCALE GENOMIC DNA]</scope>
    <source>
        <strain evidence="1 2">2ta16</strain>
    </source>
</reference>
<dbReference type="EMBL" id="AUSV01000024">
    <property type="protein sequence ID" value="ESP93970.1"/>
    <property type="molecule type" value="Genomic_DNA"/>
</dbReference>
<accession>V4HT33</accession>
<proteinExistence type="predicted"/>
<sequence length="123" mass="13764">SPCAKEPCLLDLQSLSLALWTLKQVQGDEEGNAVTVNTRHCGLAPQSMFIDAVLVLEVTASAAVKLAHFTLRKVNELAALADINTLHLLHLAQKNRTHCVRSRCLLHLIHLCKTMYSQRIHWF</sequence>
<evidence type="ECO:0000313" key="1">
    <source>
        <dbReference type="EMBL" id="ESP93970.1"/>
    </source>
</evidence>
<organism evidence="1 2">
    <name type="scientific">Pseudoalteromonas luteoviolacea (strain 2ta16)</name>
    <dbReference type="NCBI Taxonomy" id="1353533"/>
    <lineage>
        <taxon>Bacteria</taxon>
        <taxon>Pseudomonadati</taxon>
        <taxon>Pseudomonadota</taxon>
        <taxon>Gammaproteobacteria</taxon>
        <taxon>Alteromonadales</taxon>
        <taxon>Pseudoalteromonadaceae</taxon>
        <taxon>Pseudoalteromonas</taxon>
    </lineage>
</organism>
<evidence type="ECO:0000313" key="2">
    <source>
        <dbReference type="Proteomes" id="UP000017820"/>
    </source>
</evidence>
<protein>
    <submittedName>
        <fullName evidence="1">Uncharacterized protein</fullName>
    </submittedName>
</protein>
<dbReference type="Proteomes" id="UP000017820">
    <property type="component" value="Unassembled WGS sequence"/>
</dbReference>